<dbReference type="SUPFAM" id="SSF51735">
    <property type="entry name" value="NAD(P)-binding Rossmann-fold domains"/>
    <property type="match status" value="1"/>
</dbReference>
<keyword evidence="3" id="KW-1185">Reference proteome</keyword>
<dbReference type="EMBL" id="CP016779">
    <property type="protein sequence ID" value="ASY24336.1"/>
    <property type="molecule type" value="Genomic_DNA"/>
</dbReference>
<evidence type="ECO:0000313" key="2">
    <source>
        <dbReference type="EMBL" id="ASY24336.1"/>
    </source>
</evidence>
<dbReference type="InterPro" id="IPR001509">
    <property type="entry name" value="Epimerase_deHydtase"/>
</dbReference>
<dbReference type="CDD" id="cd08946">
    <property type="entry name" value="SDR_e"/>
    <property type="match status" value="1"/>
</dbReference>
<dbReference type="Proteomes" id="UP000217210">
    <property type="component" value="Chromosome"/>
</dbReference>
<evidence type="ECO:0000259" key="1">
    <source>
        <dbReference type="Pfam" id="PF01370"/>
    </source>
</evidence>
<proteinExistence type="predicted"/>
<evidence type="ECO:0000313" key="3">
    <source>
        <dbReference type="Proteomes" id="UP000217210"/>
    </source>
</evidence>
<dbReference type="KEGG" id="nab:B1sIIB91_05545"/>
<accession>A0A249L5T1</accession>
<dbReference type="OrthoDB" id="9795501at2"/>
<gene>
    <name evidence="2" type="ORF">B1sIIB91_05545</name>
</gene>
<dbReference type="Gene3D" id="3.40.50.720">
    <property type="entry name" value="NAD(P)-binding Rossmann-like Domain"/>
    <property type="match status" value="1"/>
</dbReference>
<reference evidence="2 3" key="1">
    <citation type="submission" date="2016-07" db="EMBL/GenBank/DDBJ databases">
        <title>High microdiversification within the ubiquitous acI lineage of Actinobacteria.</title>
        <authorList>
            <person name="Neuenschwander S.M."/>
            <person name="Salcher M."/>
            <person name="Ghai R."/>
            <person name="Pernthaler J."/>
        </authorList>
    </citation>
    <scope>NUCLEOTIDE SEQUENCE [LARGE SCALE GENOMIC DNA]</scope>
    <source>
        <strain evidence="2">MMS-IIB-91</strain>
    </source>
</reference>
<sequence>MRKRVVVTGGSGYIGSVLSQLLVESGYRVRILDRFFFGDTIPDNEYIEKIKVDSRTFSSELLEDTYAVLDLAAISNDPAGELDRIKTIDINYRARRRLQELASESKVERYILASSCSVYGFQDGILEETSPVNPLTTYAEANIYAEESAINLLNRGTDMGITIFRQATMYGLSPRMRFDLAINGMTLGLWEGGNIPILRDGNQWRPMIHIRDTSKAFIAALVADKDLVQGQLFNVGSNEQNYQIIQSAKLVAQGLNKPFNFEWYGEPDHRSYQVNFDKIRKVLDFAPDWTADRGAAEIAVALERGIVKADQVTKTVAWYSTLLEWESRLKDLAPDGFVL</sequence>
<feature type="domain" description="NAD-dependent epimerase/dehydratase" evidence="1">
    <location>
        <begin position="5"/>
        <end position="236"/>
    </location>
</feature>
<dbReference type="RefSeq" id="WP_095688595.1">
    <property type="nucleotide sequence ID" value="NZ_CP016779.1"/>
</dbReference>
<dbReference type="PANTHER" id="PTHR43245:SF23">
    <property type="entry name" value="NAD(P)-BINDING DOMAIN-CONTAINING PROTEIN"/>
    <property type="match status" value="1"/>
</dbReference>
<dbReference type="InterPro" id="IPR036291">
    <property type="entry name" value="NAD(P)-bd_dom_sf"/>
</dbReference>
<name>A0A249L5T1_9ACTN</name>
<dbReference type="AlphaFoldDB" id="A0A249L5T1"/>
<dbReference type="InterPro" id="IPR050177">
    <property type="entry name" value="Lipid_A_modif_metabolic_enz"/>
</dbReference>
<protein>
    <submittedName>
        <fullName evidence="2">Extended SDR family protein</fullName>
    </submittedName>
</protein>
<dbReference type="PANTHER" id="PTHR43245">
    <property type="entry name" value="BIFUNCTIONAL POLYMYXIN RESISTANCE PROTEIN ARNA"/>
    <property type="match status" value="1"/>
</dbReference>
<dbReference type="Pfam" id="PF01370">
    <property type="entry name" value="Epimerase"/>
    <property type="match status" value="1"/>
</dbReference>
<organism evidence="2 3">
    <name type="scientific">Candidatus Nanopelagicus abundans</name>
    <dbReference type="NCBI Taxonomy" id="1884916"/>
    <lineage>
        <taxon>Bacteria</taxon>
        <taxon>Bacillati</taxon>
        <taxon>Actinomycetota</taxon>
        <taxon>Actinomycetes</taxon>
        <taxon>Candidatus Nanopelagicales</taxon>
        <taxon>Candidatus Nanopelagicaceae</taxon>
        <taxon>Candidatus Nanopelagicus</taxon>
    </lineage>
</organism>